<accession>A0A3D8YGI9</accession>
<dbReference type="InterPro" id="IPR016032">
    <property type="entry name" value="Sig_transdc_resp-reg_C-effctor"/>
</dbReference>
<dbReference type="Gene3D" id="3.40.50.2300">
    <property type="match status" value="1"/>
</dbReference>
<feature type="modified residue" description="4-aspartylphosphate" evidence="3">
    <location>
        <position position="57"/>
    </location>
</feature>
<feature type="domain" description="Response regulatory" evidence="5">
    <location>
        <begin position="6"/>
        <end position="122"/>
    </location>
</feature>
<keyword evidence="1 3" id="KW-0597">Phosphoprotein</keyword>
<dbReference type="PANTHER" id="PTHR45566:SF2">
    <property type="entry name" value="NARL SUBFAMILY"/>
    <property type="match status" value="1"/>
</dbReference>
<dbReference type="PROSITE" id="PS50043">
    <property type="entry name" value="HTH_LUXR_2"/>
    <property type="match status" value="1"/>
</dbReference>
<dbReference type="PRINTS" id="PR00038">
    <property type="entry name" value="HTHLUXR"/>
</dbReference>
<evidence type="ECO:0000256" key="3">
    <source>
        <dbReference type="PROSITE-ProRule" id="PRU00169"/>
    </source>
</evidence>
<dbReference type="RefSeq" id="WP_115829546.1">
    <property type="nucleotide sequence ID" value="NZ_QNUL01000002.1"/>
</dbReference>
<reference evidence="6 7" key="1">
    <citation type="submission" date="2018-07" db="EMBL/GenBank/DDBJ databases">
        <title>Dyadobacter roseus sp. nov., isolated from rose rhizosphere soil.</title>
        <authorList>
            <person name="Chen L."/>
        </authorList>
    </citation>
    <scope>NUCLEOTIDE SEQUENCE [LARGE SCALE GENOMIC DNA]</scope>
    <source>
        <strain evidence="6 7">RS19</strain>
    </source>
</reference>
<dbReference type="SUPFAM" id="SSF46894">
    <property type="entry name" value="C-terminal effector domain of the bipartite response regulators"/>
    <property type="match status" value="1"/>
</dbReference>
<dbReference type="PANTHER" id="PTHR45566">
    <property type="entry name" value="HTH-TYPE TRANSCRIPTIONAL REGULATOR YHJB-RELATED"/>
    <property type="match status" value="1"/>
</dbReference>
<dbReference type="SUPFAM" id="SSF52172">
    <property type="entry name" value="CheY-like"/>
    <property type="match status" value="1"/>
</dbReference>
<sequence>MNDPIKIIIADDHLLFIDGLKRLLEDDTSIKVINIANNGKELMHILQTHLPDLILMDINMPKMNGLSATQMIRQAYPHILVIMLSTYNEKHLIEKARESGANGYLIKDINKNDLLITIRKVLSGESGFPNYTKKNFMDFQHGDSFLKQSNLTKREIEIIQLIKTSQSNRQIADQLFLSIYTVETHRKNIMQKLGLNSPGQLMRFILENGL</sequence>
<dbReference type="EMBL" id="QNUL01000002">
    <property type="protein sequence ID" value="REA63795.1"/>
    <property type="molecule type" value="Genomic_DNA"/>
</dbReference>
<keyword evidence="7" id="KW-1185">Reference proteome</keyword>
<comment type="caution">
    <text evidence="6">The sequence shown here is derived from an EMBL/GenBank/DDBJ whole genome shotgun (WGS) entry which is preliminary data.</text>
</comment>
<dbReference type="GO" id="GO:0000160">
    <property type="term" value="P:phosphorelay signal transduction system"/>
    <property type="evidence" value="ECO:0007669"/>
    <property type="project" value="InterPro"/>
</dbReference>
<dbReference type="OrthoDB" id="9797341at2"/>
<dbReference type="InterPro" id="IPR051015">
    <property type="entry name" value="EvgA-like"/>
</dbReference>
<dbReference type="GO" id="GO:0003677">
    <property type="term" value="F:DNA binding"/>
    <property type="evidence" value="ECO:0007669"/>
    <property type="project" value="UniProtKB-KW"/>
</dbReference>
<evidence type="ECO:0000259" key="5">
    <source>
        <dbReference type="PROSITE" id="PS50110"/>
    </source>
</evidence>
<dbReference type="Pfam" id="PF00196">
    <property type="entry name" value="GerE"/>
    <property type="match status" value="1"/>
</dbReference>
<dbReference type="GO" id="GO:0006355">
    <property type="term" value="P:regulation of DNA-templated transcription"/>
    <property type="evidence" value="ECO:0007669"/>
    <property type="project" value="InterPro"/>
</dbReference>
<keyword evidence="2 6" id="KW-0238">DNA-binding</keyword>
<dbReference type="InterPro" id="IPR011006">
    <property type="entry name" value="CheY-like_superfamily"/>
</dbReference>
<dbReference type="InterPro" id="IPR000792">
    <property type="entry name" value="Tscrpt_reg_LuxR_C"/>
</dbReference>
<dbReference type="CDD" id="cd06170">
    <property type="entry name" value="LuxR_C_like"/>
    <property type="match status" value="1"/>
</dbReference>
<protein>
    <submittedName>
        <fullName evidence="6">DNA-binding response regulator</fullName>
    </submittedName>
</protein>
<dbReference type="InterPro" id="IPR058245">
    <property type="entry name" value="NreC/VraR/RcsB-like_REC"/>
</dbReference>
<evidence type="ECO:0000256" key="1">
    <source>
        <dbReference type="ARBA" id="ARBA00022553"/>
    </source>
</evidence>
<gene>
    <name evidence="6" type="ORF">DSL64_05060</name>
</gene>
<dbReference type="AlphaFoldDB" id="A0A3D8YGI9"/>
<evidence type="ECO:0000256" key="2">
    <source>
        <dbReference type="ARBA" id="ARBA00023125"/>
    </source>
</evidence>
<dbReference type="SMART" id="SM00448">
    <property type="entry name" value="REC"/>
    <property type="match status" value="1"/>
</dbReference>
<dbReference type="CDD" id="cd17535">
    <property type="entry name" value="REC_NarL-like"/>
    <property type="match status" value="1"/>
</dbReference>
<organism evidence="6 7">
    <name type="scientific">Dyadobacter luteus</name>
    <dbReference type="NCBI Taxonomy" id="2259619"/>
    <lineage>
        <taxon>Bacteria</taxon>
        <taxon>Pseudomonadati</taxon>
        <taxon>Bacteroidota</taxon>
        <taxon>Cytophagia</taxon>
        <taxon>Cytophagales</taxon>
        <taxon>Spirosomataceae</taxon>
        <taxon>Dyadobacter</taxon>
    </lineage>
</organism>
<dbReference type="Proteomes" id="UP000256373">
    <property type="component" value="Unassembled WGS sequence"/>
</dbReference>
<feature type="domain" description="HTH luxR-type" evidence="4">
    <location>
        <begin position="144"/>
        <end position="209"/>
    </location>
</feature>
<dbReference type="SMART" id="SM00421">
    <property type="entry name" value="HTH_LUXR"/>
    <property type="match status" value="1"/>
</dbReference>
<dbReference type="InterPro" id="IPR001789">
    <property type="entry name" value="Sig_transdc_resp-reg_receiver"/>
</dbReference>
<name>A0A3D8YGI9_9BACT</name>
<evidence type="ECO:0000313" key="7">
    <source>
        <dbReference type="Proteomes" id="UP000256373"/>
    </source>
</evidence>
<dbReference type="Pfam" id="PF00072">
    <property type="entry name" value="Response_reg"/>
    <property type="match status" value="1"/>
</dbReference>
<evidence type="ECO:0000259" key="4">
    <source>
        <dbReference type="PROSITE" id="PS50043"/>
    </source>
</evidence>
<proteinExistence type="predicted"/>
<dbReference type="PROSITE" id="PS50110">
    <property type="entry name" value="RESPONSE_REGULATORY"/>
    <property type="match status" value="1"/>
</dbReference>
<evidence type="ECO:0000313" key="6">
    <source>
        <dbReference type="EMBL" id="REA63795.1"/>
    </source>
</evidence>